<dbReference type="RefSeq" id="WP_102244907.1">
    <property type="nucleotide sequence ID" value="NZ_CP025704.1"/>
</dbReference>
<sequence length="325" mass="36169">MSEYLLEVKNLTKVFPIKGGLLGREVGAVRAVNDISFKIKKGETLGLVGESGCGKTTLGRSILRLIEPTSGEIIFDGKNIEKASPAEMRAIRRKMQIIFQDPYASLNPRMTIGDILAEPMDIHELHTDKAARKARLLQLLAQVQLPADALNKYPHEFSGGQRQRICIARALAVEPEFIVCDEPVSALDVSVQAQVVNLLMDLQKELGLTYLFIAHDLKVVEYISNRVAVMYLGNMVEVAESSELYGDAKHPYTKALFSAIPHPSTDKRPDRIILEGDIPSPMNPPQGCHFNPRCWNATDVCRQTFPSVTQHSGTHMYRCYNPISK</sequence>
<dbReference type="Proteomes" id="UP000235584">
    <property type="component" value="Chromosome"/>
</dbReference>
<dbReference type="FunFam" id="3.40.50.300:FF:000016">
    <property type="entry name" value="Oligopeptide ABC transporter ATP-binding component"/>
    <property type="match status" value="1"/>
</dbReference>
<dbReference type="PANTHER" id="PTHR43776">
    <property type="entry name" value="TRANSPORT ATP-BINDING PROTEIN"/>
    <property type="match status" value="1"/>
</dbReference>
<dbReference type="CDD" id="cd03257">
    <property type="entry name" value="ABC_NikE_OppD_transporters"/>
    <property type="match status" value="1"/>
</dbReference>
<evidence type="ECO:0000256" key="2">
    <source>
        <dbReference type="ARBA" id="ARBA00022448"/>
    </source>
</evidence>
<dbReference type="NCBIfam" id="TIGR01727">
    <property type="entry name" value="oligo_HPY"/>
    <property type="match status" value="1"/>
</dbReference>
<evidence type="ECO:0000313" key="5">
    <source>
        <dbReference type="EMBL" id="AUN99616.1"/>
    </source>
</evidence>
<dbReference type="PANTHER" id="PTHR43776:SF7">
    <property type="entry name" value="D,D-DIPEPTIDE TRANSPORT ATP-BINDING PROTEIN DDPF-RELATED"/>
    <property type="match status" value="1"/>
</dbReference>
<dbReference type="PROSITE" id="PS00211">
    <property type="entry name" value="ABC_TRANSPORTER_1"/>
    <property type="match status" value="1"/>
</dbReference>
<dbReference type="SUPFAM" id="SSF52540">
    <property type="entry name" value="P-loop containing nucleoside triphosphate hydrolases"/>
    <property type="match status" value="1"/>
</dbReference>
<keyword evidence="6" id="KW-1185">Reference proteome</keyword>
<dbReference type="NCBIfam" id="NF008453">
    <property type="entry name" value="PRK11308.1"/>
    <property type="match status" value="1"/>
</dbReference>
<dbReference type="InterPro" id="IPR017871">
    <property type="entry name" value="ABC_transporter-like_CS"/>
</dbReference>
<keyword evidence="2" id="KW-0813">Transport</keyword>
<reference evidence="5 6" key="1">
    <citation type="submission" date="2018-01" db="EMBL/GenBank/DDBJ databases">
        <title>Complete genome sequence of Bacteriovorax stolpii DSM12778.</title>
        <authorList>
            <person name="Tang B."/>
            <person name="Chang J."/>
        </authorList>
    </citation>
    <scope>NUCLEOTIDE SEQUENCE [LARGE SCALE GENOMIC DNA]</scope>
    <source>
        <strain evidence="5 6">DSM 12778</strain>
    </source>
</reference>
<dbReference type="GO" id="GO:0055085">
    <property type="term" value="P:transmembrane transport"/>
    <property type="evidence" value="ECO:0007669"/>
    <property type="project" value="UniProtKB-ARBA"/>
</dbReference>
<protein>
    <submittedName>
        <fullName evidence="5">Oligopeptide ABC transporter ATP-binding protein</fullName>
    </submittedName>
</protein>
<dbReference type="Pfam" id="PF00005">
    <property type="entry name" value="ABC_tran"/>
    <property type="match status" value="1"/>
</dbReference>
<comment type="similarity">
    <text evidence="1">Belongs to the ABC transporter superfamily.</text>
</comment>
<evidence type="ECO:0000256" key="3">
    <source>
        <dbReference type="ARBA" id="ARBA00022741"/>
    </source>
</evidence>
<dbReference type="InterPro" id="IPR003439">
    <property type="entry name" value="ABC_transporter-like_ATP-bd"/>
</dbReference>
<dbReference type="Gene3D" id="3.40.50.300">
    <property type="entry name" value="P-loop containing nucleotide triphosphate hydrolases"/>
    <property type="match status" value="1"/>
</dbReference>
<dbReference type="OrthoDB" id="5289154at2"/>
<dbReference type="GO" id="GO:0015833">
    <property type="term" value="P:peptide transport"/>
    <property type="evidence" value="ECO:0007669"/>
    <property type="project" value="InterPro"/>
</dbReference>
<gene>
    <name evidence="5" type="ORF">C0V70_16180</name>
</gene>
<dbReference type="AlphaFoldDB" id="A0A2K9NVT4"/>
<dbReference type="Pfam" id="PF08352">
    <property type="entry name" value="oligo_HPY"/>
    <property type="match status" value="1"/>
</dbReference>
<evidence type="ECO:0000256" key="4">
    <source>
        <dbReference type="ARBA" id="ARBA00022840"/>
    </source>
</evidence>
<dbReference type="KEGG" id="bsto:C0V70_16180"/>
<evidence type="ECO:0000256" key="1">
    <source>
        <dbReference type="ARBA" id="ARBA00005417"/>
    </source>
</evidence>
<dbReference type="InterPro" id="IPR027417">
    <property type="entry name" value="P-loop_NTPase"/>
</dbReference>
<dbReference type="InterPro" id="IPR013563">
    <property type="entry name" value="Oligopep_ABC_C"/>
</dbReference>
<keyword evidence="3" id="KW-0547">Nucleotide-binding</keyword>
<dbReference type="GO" id="GO:0005524">
    <property type="term" value="F:ATP binding"/>
    <property type="evidence" value="ECO:0007669"/>
    <property type="project" value="UniProtKB-KW"/>
</dbReference>
<name>A0A2K9NVT4_BACTC</name>
<proteinExistence type="inferred from homology"/>
<dbReference type="GO" id="GO:0016887">
    <property type="term" value="F:ATP hydrolysis activity"/>
    <property type="evidence" value="ECO:0007669"/>
    <property type="project" value="InterPro"/>
</dbReference>
<keyword evidence="4 5" id="KW-0067">ATP-binding</keyword>
<evidence type="ECO:0000313" key="6">
    <source>
        <dbReference type="Proteomes" id="UP000235584"/>
    </source>
</evidence>
<accession>A0A2K9NVT4</accession>
<dbReference type="EMBL" id="CP025704">
    <property type="protein sequence ID" value="AUN99616.1"/>
    <property type="molecule type" value="Genomic_DNA"/>
</dbReference>
<dbReference type="InterPro" id="IPR003593">
    <property type="entry name" value="AAA+_ATPase"/>
</dbReference>
<organism evidence="5 6">
    <name type="scientific">Bacteriovorax stolpii</name>
    <name type="common">Bdellovibrio stolpii</name>
    <dbReference type="NCBI Taxonomy" id="960"/>
    <lineage>
        <taxon>Bacteria</taxon>
        <taxon>Pseudomonadati</taxon>
        <taxon>Bdellovibrionota</taxon>
        <taxon>Bacteriovoracia</taxon>
        <taxon>Bacteriovoracales</taxon>
        <taxon>Bacteriovoracaceae</taxon>
        <taxon>Bacteriovorax</taxon>
    </lineage>
</organism>
<dbReference type="PROSITE" id="PS50893">
    <property type="entry name" value="ABC_TRANSPORTER_2"/>
    <property type="match status" value="1"/>
</dbReference>
<dbReference type="InterPro" id="IPR050319">
    <property type="entry name" value="ABC_transp_ATP-bind"/>
</dbReference>
<dbReference type="SMART" id="SM00382">
    <property type="entry name" value="AAA"/>
    <property type="match status" value="1"/>
</dbReference>